<sequence length="161" mass="18282">MSLPFLQRSHAYAARLLHKAGLTVSQIPDAVQVTRTTVETWFSREMAKGNAQQAFQVLKGHVQEKGSQMLFEQLKELLLVKLIIHLGIKGKLATNVASLILPFVLKRVYEQFQKNGKLQTWWQDQNWKERLPTTGEIKNSLMGVKKNLSTSSTSTDQAMFI</sequence>
<dbReference type="Proteomes" id="UP001596405">
    <property type="component" value="Unassembled WGS sequence"/>
</dbReference>
<proteinExistence type="predicted"/>
<gene>
    <name evidence="1" type="ORF">ACFQHR_18535</name>
</gene>
<name>A0ABW2DTQ0_9BACT</name>
<comment type="caution">
    <text evidence="1">The sequence shown here is derived from an EMBL/GenBank/DDBJ whole genome shotgun (WGS) entry which is preliminary data.</text>
</comment>
<reference evidence="2" key="1">
    <citation type="journal article" date="2019" name="Int. J. Syst. Evol. Microbiol.">
        <title>The Global Catalogue of Microorganisms (GCM) 10K type strain sequencing project: providing services to taxonomists for standard genome sequencing and annotation.</title>
        <authorList>
            <consortium name="The Broad Institute Genomics Platform"/>
            <consortium name="The Broad Institute Genome Sequencing Center for Infectious Disease"/>
            <person name="Wu L."/>
            <person name="Ma J."/>
        </authorList>
    </citation>
    <scope>NUCLEOTIDE SEQUENCE [LARGE SCALE GENOMIC DNA]</scope>
    <source>
        <strain evidence="2">CGMCC 4.7393</strain>
    </source>
</reference>
<evidence type="ECO:0000313" key="2">
    <source>
        <dbReference type="Proteomes" id="UP001596405"/>
    </source>
</evidence>
<organism evidence="1 2">
    <name type="scientific">Rufibacter roseus</name>
    <dbReference type="NCBI Taxonomy" id="1567108"/>
    <lineage>
        <taxon>Bacteria</taxon>
        <taxon>Pseudomonadati</taxon>
        <taxon>Bacteroidota</taxon>
        <taxon>Cytophagia</taxon>
        <taxon>Cytophagales</taxon>
        <taxon>Hymenobacteraceae</taxon>
        <taxon>Rufibacter</taxon>
    </lineage>
</organism>
<dbReference type="RefSeq" id="WP_066620986.1">
    <property type="nucleotide sequence ID" value="NZ_JBHSYQ010000016.1"/>
</dbReference>
<evidence type="ECO:0000313" key="1">
    <source>
        <dbReference type="EMBL" id="MFC6999639.1"/>
    </source>
</evidence>
<evidence type="ECO:0008006" key="3">
    <source>
        <dbReference type="Google" id="ProtNLM"/>
    </source>
</evidence>
<accession>A0ABW2DTQ0</accession>
<dbReference type="EMBL" id="JBHSYQ010000016">
    <property type="protein sequence ID" value="MFC6999639.1"/>
    <property type="molecule type" value="Genomic_DNA"/>
</dbReference>
<keyword evidence="2" id="KW-1185">Reference proteome</keyword>
<protein>
    <recommendedName>
        <fullName evidence="3">Helix-turn-helix domain-containing protein</fullName>
    </recommendedName>
</protein>